<comment type="caution">
    <text evidence="1">The sequence shown here is derived from an EMBL/GenBank/DDBJ whole genome shotgun (WGS) entry which is preliminary data.</text>
</comment>
<protein>
    <submittedName>
        <fullName evidence="1">GxxExxY protein</fullName>
    </submittedName>
</protein>
<evidence type="ECO:0000313" key="1">
    <source>
        <dbReference type="EMBL" id="RQH52779.1"/>
    </source>
</evidence>
<proteinExistence type="predicted"/>
<dbReference type="NCBIfam" id="TIGR04256">
    <property type="entry name" value="GxxExxY"/>
    <property type="match status" value="1"/>
</dbReference>
<accession>A0A3N6R752</accession>
<dbReference type="RefSeq" id="WP_124143725.1">
    <property type="nucleotide sequence ID" value="NZ_CAWOKI010000365.1"/>
</dbReference>
<dbReference type="Proteomes" id="UP000269154">
    <property type="component" value="Unassembled WGS sequence"/>
</dbReference>
<organism evidence="1 2">
    <name type="scientific">Okeania hirsuta</name>
    <dbReference type="NCBI Taxonomy" id="1458930"/>
    <lineage>
        <taxon>Bacteria</taxon>
        <taxon>Bacillati</taxon>
        <taxon>Cyanobacteriota</taxon>
        <taxon>Cyanophyceae</taxon>
        <taxon>Oscillatoriophycideae</taxon>
        <taxon>Oscillatoriales</taxon>
        <taxon>Microcoleaceae</taxon>
        <taxon>Okeania</taxon>
    </lineage>
</organism>
<dbReference type="OrthoDB" id="9806869at2"/>
<dbReference type="InterPro" id="IPR026350">
    <property type="entry name" value="GxxExxY"/>
</dbReference>
<gene>
    <name evidence="1" type="ORF">D5R40_04685</name>
</gene>
<dbReference type="AlphaFoldDB" id="A0A3N6R752"/>
<name>A0A3N6R752_9CYAN</name>
<sequence length="160" mass="18748">MRGRVKAVHEDLTYKIIGAAMTVHNKLGPGYREEIYQRSLEQQLTNEGVGFKPQEKLPIYESDNLLGFYIPDFIVEEEVILEIKAFATLHQKYLGQVITYLNHTGLSIGLLINFGDRSLRFRRVFPSPSALKYPRNYQWIYVPDWLKAQKQQQQWDDLPF</sequence>
<dbReference type="Pfam" id="PF13366">
    <property type="entry name" value="PDDEXK_3"/>
    <property type="match status" value="1"/>
</dbReference>
<evidence type="ECO:0000313" key="2">
    <source>
        <dbReference type="Proteomes" id="UP000269154"/>
    </source>
</evidence>
<keyword evidence="2" id="KW-1185">Reference proteome</keyword>
<dbReference type="EMBL" id="RCBY01000015">
    <property type="protein sequence ID" value="RQH52779.1"/>
    <property type="molecule type" value="Genomic_DNA"/>
</dbReference>
<reference evidence="1 2" key="1">
    <citation type="journal article" date="2018" name="ACS Chem. Biol.">
        <title>Ketoreductase domain dysfunction expands chemodiversity: malyngamide biosynthesis in the cyanobacterium Okeania hirsuta.</title>
        <authorList>
            <person name="Moss N.A."/>
            <person name="Leao T."/>
            <person name="Rankin M."/>
            <person name="McCullough T.M."/>
            <person name="Qu P."/>
            <person name="Korobeynikov A."/>
            <person name="Smith J.L."/>
            <person name="Gerwick L."/>
            <person name="Gerwick W.H."/>
        </authorList>
    </citation>
    <scope>NUCLEOTIDE SEQUENCE [LARGE SCALE GENOMIC DNA]</scope>
    <source>
        <strain evidence="1 2">PAB10Feb10-1</strain>
    </source>
</reference>